<dbReference type="AlphaFoldDB" id="A0A2I0LQZ4"/>
<dbReference type="EMBL" id="AKCR02000133">
    <property type="protein sequence ID" value="PKK19850.1"/>
    <property type="molecule type" value="Genomic_DNA"/>
</dbReference>
<accession>A0A2I0LQZ4</accession>
<dbReference type="InParanoid" id="A0A2I0LQZ4"/>
<evidence type="ECO:0000313" key="1">
    <source>
        <dbReference type="EMBL" id="PKK19850.1"/>
    </source>
</evidence>
<protein>
    <submittedName>
        <fullName evidence="1">Proline synthetase co-transcribed homolog (Bacterial)</fullName>
    </submittedName>
</protein>
<keyword evidence="2" id="KW-1185">Reference proteome</keyword>
<gene>
    <name evidence="1" type="primary">PROSC</name>
    <name evidence="1" type="ORF">A306_00013545</name>
</gene>
<organism evidence="1 2">
    <name type="scientific">Columba livia</name>
    <name type="common">Rock dove</name>
    <dbReference type="NCBI Taxonomy" id="8932"/>
    <lineage>
        <taxon>Eukaryota</taxon>
        <taxon>Metazoa</taxon>
        <taxon>Chordata</taxon>
        <taxon>Craniata</taxon>
        <taxon>Vertebrata</taxon>
        <taxon>Euteleostomi</taxon>
        <taxon>Archelosauria</taxon>
        <taxon>Archosauria</taxon>
        <taxon>Dinosauria</taxon>
        <taxon>Saurischia</taxon>
        <taxon>Theropoda</taxon>
        <taxon>Coelurosauria</taxon>
        <taxon>Aves</taxon>
        <taxon>Neognathae</taxon>
        <taxon>Neoaves</taxon>
        <taxon>Columbimorphae</taxon>
        <taxon>Columbiformes</taxon>
        <taxon>Columbidae</taxon>
        <taxon>Columba</taxon>
    </lineage>
</organism>
<name>A0A2I0LQZ4_COLLI</name>
<evidence type="ECO:0000313" key="2">
    <source>
        <dbReference type="Proteomes" id="UP000053872"/>
    </source>
</evidence>
<reference evidence="1 2" key="1">
    <citation type="journal article" date="2013" name="Science">
        <title>Genomic diversity and evolution of the head crest in the rock pigeon.</title>
        <authorList>
            <person name="Shapiro M.D."/>
            <person name="Kronenberg Z."/>
            <person name="Li C."/>
            <person name="Domyan E.T."/>
            <person name="Pan H."/>
            <person name="Campbell M."/>
            <person name="Tan H."/>
            <person name="Huff C.D."/>
            <person name="Hu H."/>
            <person name="Vickrey A.I."/>
            <person name="Nielsen S.C."/>
            <person name="Stringham S.A."/>
            <person name="Hu H."/>
            <person name="Willerslev E."/>
            <person name="Gilbert M.T."/>
            <person name="Yandell M."/>
            <person name="Zhang G."/>
            <person name="Wang J."/>
        </authorList>
    </citation>
    <scope>NUCLEOTIDE SEQUENCE [LARGE SCALE GENOMIC DNA]</scope>
    <source>
        <tissue evidence="1">Blood</tissue>
    </source>
</reference>
<comment type="caution">
    <text evidence="1">The sequence shown here is derived from an EMBL/GenBank/DDBJ whole genome shotgun (WGS) entry which is preliminary data.</text>
</comment>
<proteinExistence type="predicted"/>
<sequence>MLSTSPSPLVKCCQGLFLSYVVVLDALSSFWSDWGFSAGSSFHTSICCFPRRSLARVVPPPPRRHLCEDEYNNTCPSRGAAARFARGPLGKVLQKVRCCYPTACWVPEHPSVPGRAALIWQGRHSPRFWRTQWDGSLRYRFLSHQQKLLRHSTCCLASGSYSKSLVTCVTTTSLGFFVLLRGGDTGWRQQHPSQAFLCVRAVQSRCWFYSLTINAECK</sequence>
<dbReference type="Proteomes" id="UP000053872">
    <property type="component" value="Unassembled WGS sequence"/>
</dbReference>